<dbReference type="InterPro" id="IPR011032">
    <property type="entry name" value="GroES-like_sf"/>
</dbReference>
<dbReference type="InterPro" id="IPR036291">
    <property type="entry name" value="NAD(P)-bd_dom_sf"/>
</dbReference>
<reference evidence="4 5" key="1">
    <citation type="journal article" date="2004" name="Environ. Microbiol.">
        <title>Phylogeny-function analysis of (meta)genomic libraries: screening for expression of ribosomal RNA genes by large-insert library fluorescent in situ hybridization (LIL-FISH).</title>
        <authorList>
            <person name="Leveau J.H."/>
            <person name="Gerards S."/>
            <person name="de Boer W."/>
            <person name="van Veen J.A."/>
        </authorList>
    </citation>
    <scope>NUCLEOTIDE SEQUENCE [LARGE SCALE GENOMIC DNA]</scope>
    <source>
        <strain evidence="4 5">Ter331</strain>
    </source>
</reference>
<dbReference type="SUPFAM" id="SSF51735">
    <property type="entry name" value="NAD(P)-binding Rossmann-fold domains"/>
    <property type="match status" value="1"/>
</dbReference>
<dbReference type="Proteomes" id="UP000008392">
    <property type="component" value="Chromosome"/>
</dbReference>
<dbReference type="SMART" id="SM00829">
    <property type="entry name" value="PKS_ER"/>
    <property type="match status" value="1"/>
</dbReference>
<dbReference type="InterPro" id="IPR002364">
    <property type="entry name" value="Quin_OxRdtase/zeta-crystal_CS"/>
</dbReference>
<protein>
    <submittedName>
        <fullName evidence="4">Quinone oxidoreductase</fullName>
        <ecNumber evidence="4">1.6.5.5</ecNumber>
    </submittedName>
</protein>
<dbReference type="STRING" id="1005048.CFU_1056"/>
<dbReference type="Gene3D" id="3.90.180.10">
    <property type="entry name" value="Medium-chain alcohol dehydrogenases, catalytic domain"/>
    <property type="match status" value="1"/>
</dbReference>
<gene>
    <name evidence="4" type="primary">qor</name>
    <name evidence="4" type="ordered locus">CFU_1056</name>
</gene>
<organism evidence="4 5">
    <name type="scientific">Collimonas fungivorans (strain Ter331)</name>
    <dbReference type="NCBI Taxonomy" id="1005048"/>
    <lineage>
        <taxon>Bacteria</taxon>
        <taxon>Pseudomonadati</taxon>
        <taxon>Pseudomonadota</taxon>
        <taxon>Betaproteobacteria</taxon>
        <taxon>Burkholderiales</taxon>
        <taxon>Oxalobacteraceae</taxon>
        <taxon>Collimonas</taxon>
    </lineage>
</organism>
<reference evidence="4 5" key="2">
    <citation type="journal article" date="2006" name="J. Microbiol. Methods">
        <title>Genomic flank-sequencing of plasposon insertion sites for rapid identification of functional genes.</title>
        <authorList>
            <person name="Leveau J.H."/>
            <person name="Gerards S."/>
            <person name="Fritsche K."/>
            <person name="Zondag G."/>
            <person name="van Veen J.A."/>
        </authorList>
    </citation>
    <scope>NUCLEOTIDE SEQUENCE [LARGE SCALE GENOMIC DNA]</scope>
    <source>
        <strain evidence="4 5">Ter331</strain>
    </source>
</reference>
<sequence length="334" mass="35405">MAQYLEVKAIMVKAIRMSRTGGPEVMEYVDVEVGDPGPGEVRIRHVACGLNFIDVYFRSGLYPQPLPGGLGQEAAGVIEAVGAGVQYVKVGDRVSYATRPNGAYSEARVMPAAFLVKLPDSISFDTAAAMTLQGLTVQYLFRRTFPLRGGETILFHAAAGGVGLIASQWARALGVTMIGTVSSDEKAALAKAAGCAHVINYKTENFVERVREITGGKGVPVVYDSIGKDTFIGSLDSLAPLGTMVSFGNASGAVPPFSLNELASRGSLTITRPSLPSYIASRADLDAAAADLFQMVDSKKVTIEINQRYALKDVAQAHIDLESRKTTGSTILIP</sequence>
<reference evidence="5" key="6">
    <citation type="submission" date="2011-05" db="EMBL/GenBank/DDBJ databases">
        <title>Complete sequence of Collimonas fungivorans Ter331.</title>
        <authorList>
            <person name="Leveau J.H."/>
        </authorList>
    </citation>
    <scope>NUCLEOTIDE SEQUENCE [LARGE SCALE GENOMIC DNA]</scope>
    <source>
        <strain evidence="5">Ter331</strain>
    </source>
</reference>
<dbReference type="GO" id="GO:0035925">
    <property type="term" value="F:mRNA 3'-UTR AU-rich region binding"/>
    <property type="evidence" value="ECO:0007669"/>
    <property type="project" value="TreeGrafter"/>
</dbReference>
<dbReference type="AlphaFoldDB" id="G0AIV5"/>
<keyword evidence="5" id="KW-1185">Reference proteome</keyword>
<proteinExistence type="predicted"/>
<dbReference type="KEGG" id="cfu:CFU_1056"/>
<keyword evidence="1" id="KW-0521">NADP</keyword>
<dbReference type="eggNOG" id="COG0604">
    <property type="taxonomic scope" value="Bacteria"/>
</dbReference>
<keyword evidence="2 4" id="KW-0560">Oxidoreductase</keyword>
<name>G0AIV5_COLFT</name>
<dbReference type="FunFam" id="3.40.50.720:FF:000053">
    <property type="entry name" value="Quinone oxidoreductase 1"/>
    <property type="match status" value="1"/>
</dbReference>
<reference evidence="4 5" key="5">
    <citation type="journal article" date="2011" name="ISME J.">
        <title>Dual transcriptional profiling of a bacterial/fungal confrontation: Collimonas fungivorans versus Aspergillus niger.</title>
        <authorList>
            <person name="Mela F."/>
            <person name="Fritsche K."/>
            <person name="de Boer W."/>
            <person name="van Veen J.A."/>
            <person name="de Graaff L.H."/>
            <person name="van den Berg M."/>
            <person name="Leveau J.H."/>
        </authorList>
    </citation>
    <scope>NUCLEOTIDE SEQUENCE [LARGE SCALE GENOMIC DNA]</scope>
    <source>
        <strain evidence="4 5">Ter331</strain>
    </source>
</reference>
<dbReference type="InterPro" id="IPR013154">
    <property type="entry name" value="ADH-like_N"/>
</dbReference>
<dbReference type="NCBIfam" id="NF008024">
    <property type="entry name" value="PRK10754.1"/>
    <property type="match status" value="1"/>
</dbReference>
<dbReference type="HOGENOM" id="CLU_026673_3_1_4"/>
<evidence type="ECO:0000313" key="4">
    <source>
        <dbReference type="EMBL" id="AEK60888.1"/>
    </source>
</evidence>
<evidence type="ECO:0000256" key="1">
    <source>
        <dbReference type="ARBA" id="ARBA00022857"/>
    </source>
</evidence>
<dbReference type="InterPro" id="IPR020843">
    <property type="entry name" value="ER"/>
</dbReference>
<dbReference type="PROSITE" id="PS01162">
    <property type="entry name" value="QOR_ZETA_CRYSTAL"/>
    <property type="match status" value="1"/>
</dbReference>
<evidence type="ECO:0000259" key="3">
    <source>
        <dbReference type="SMART" id="SM00829"/>
    </source>
</evidence>
<reference evidence="4 5" key="4">
    <citation type="journal article" date="2010" name="Environ. Microbiol.">
        <title>The bacterial genus Collimonas: mycophagy, weathering and other adaptive solutions to life in oligotrophic soil environments.</title>
        <authorList>
            <person name="Leveau J.H."/>
            <person name="Uroz S."/>
            <person name="de Boer W."/>
        </authorList>
    </citation>
    <scope>NUCLEOTIDE SEQUENCE [LARGE SCALE GENOMIC DNA]</scope>
    <source>
        <strain evidence="4 5">Ter331</strain>
    </source>
</reference>
<dbReference type="Pfam" id="PF00107">
    <property type="entry name" value="ADH_zinc_N"/>
    <property type="match status" value="1"/>
</dbReference>
<dbReference type="PANTHER" id="PTHR48106:SF13">
    <property type="entry name" value="QUINONE OXIDOREDUCTASE-RELATED"/>
    <property type="match status" value="1"/>
</dbReference>
<dbReference type="GO" id="GO:0070402">
    <property type="term" value="F:NADPH binding"/>
    <property type="evidence" value="ECO:0007669"/>
    <property type="project" value="TreeGrafter"/>
</dbReference>
<dbReference type="Gene3D" id="3.40.50.720">
    <property type="entry name" value="NAD(P)-binding Rossmann-like Domain"/>
    <property type="match status" value="1"/>
</dbReference>
<evidence type="ECO:0000313" key="5">
    <source>
        <dbReference type="Proteomes" id="UP000008392"/>
    </source>
</evidence>
<reference evidence="4 5" key="3">
    <citation type="journal article" date="2008" name="FEMS Microbiol. Ecol.">
        <title>Identification and characterization of genes underlying chitinolysis in Collimonas fungivorans Ter331.</title>
        <authorList>
            <person name="Fritsche K."/>
            <person name="de Boer W."/>
            <person name="Gerards S."/>
            <person name="van den Berg M."/>
            <person name="van Veen J.A."/>
            <person name="Leveau J.H."/>
        </authorList>
    </citation>
    <scope>NUCLEOTIDE SEQUENCE [LARGE SCALE GENOMIC DNA]</scope>
    <source>
        <strain evidence="4 5">Ter331</strain>
    </source>
</reference>
<dbReference type="GO" id="GO:0008270">
    <property type="term" value="F:zinc ion binding"/>
    <property type="evidence" value="ECO:0007669"/>
    <property type="project" value="InterPro"/>
</dbReference>
<dbReference type="Pfam" id="PF08240">
    <property type="entry name" value="ADH_N"/>
    <property type="match status" value="1"/>
</dbReference>
<dbReference type="InterPro" id="IPR013149">
    <property type="entry name" value="ADH-like_C"/>
</dbReference>
<dbReference type="EC" id="1.6.5.5" evidence="4"/>
<dbReference type="SUPFAM" id="SSF50129">
    <property type="entry name" value="GroES-like"/>
    <property type="match status" value="1"/>
</dbReference>
<dbReference type="EMBL" id="CP002745">
    <property type="protein sequence ID" value="AEK60888.1"/>
    <property type="molecule type" value="Genomic_DNA"/>
</dbReference>
<dbReference type="PANTHER" id="PTHR48106">
    <property type="entry name" value="QUINONE OXIDOREDUCTASE PIG3-RELATED"/>
    <property type="match status" value="1"/>
</dbReference>
<dbReference type="InterPro" id="IPR047618">
    <property type="entry name" value="QOR-like"/>
</dbReference>
<evidence type="ECO:0000256" key="2">
    <source>
        <dbReference type="ARBA" id="ARBA00023002"/>
    </source>
</evidence>
<dbReference type="GO" id="GO:0003960">
    <property type="term" value="F:quinone reductase (NADPH) activity"/>
    <property type="evidence" value="ECO:0007669"/>
    <property type="project" value="UniProtKB-EC"/>
</dbReference>
<feature type="domain" description="Enoyl reductase (ER)" evidence="3">
    <location>
        <begin position="21"/>
        <end position="332"/>
    </location>
</feature>
<dbReference type="GO" id="GO:0005829">
    <property type="term" value="C:cytosol"/>
    <property type="evidence" value="ECO:0007669"/>
    <property type="project" value="TreeGrafter"/>
</dbReference>
<accession>G0AIV5</accession>
<dbReference type="CDD" id="cd05286">
    <property type="entry name" value="QOR2"/>
    <property type="match status" value="1"/>
</dbReference>